<evidence type="ECO:0000259" key="1">
    <source>
        <dbReference type="Pfam" id="PF00005"/>
    </source>
</evidence>
<dbReference type="Gene3D" id="3.40.50.300">
    <property type="entry name" value="P-loop containing nucleotide triphosphate hydrolases"/>
    <property type="match status" value="1"/>
</dbReference>
<keyword evidence="3" id="KW-1185">Reference proteome</keyword>
<dbReference type="GO" id="GO:0016887">
    <property type="term" value="F:ATP hydrolysis activity"/>
    <property type="evidence" value="ECO:0007669"/>
    <property type="project" value="InterPro"/>
</dbReference>
<dbReference type="EMBL" id="NBSK02000003">
    <property type="protein sequence ID" value="KAJ0215190.1"/>
    <property type="molecule type" value="Genomic_DNA"/>
</dbReference>
<comment type="caution">
    <text evidence="2">The sequence shown here is derived from an EMBL/GenBank/DDBJ whole genome shotgun (WGS) entry which is preliminary data.</text>
</comment>
<evidence type="ECO:0000313" key="3">
    <source>
        <dbReference type="Proteomes" id="UP000235145"/>
    </source>
</evidence>
<dbReference type="InterPro" id="IPR027417">
    <property type="entry name" value="P-loop_NTPase"/>
</dbReference>
<organism evidence="2 3">
    <name type="scientific">Lactuca sativa</name>
    <name type="common">Garden lettuce</name>
    <dbReference type="NCBI Taxonomy" id="4236"/>
    <lineage>
        <taxon>Eukaryota</taxon>
        <taxon>Viridiplantae</taxon>
        <taxon>Streptophyta</taxon>
        <taxon>Embryophyta</taxon>
        <taxon>Tracheophyta</taxon>
        <taxon>Spermatophyta</taxon>
        <taxon>Magnoliopsida</taxon>
        <taxon>eudicotyledons</taxon>
        <taxon>Gunneridae</taxon>
        <taxon>Pentapetalae</taxon>
        <taxon>asterids</taxon>
        <taxon>campanulids</taxon>
        <taxon>Asterales</taxon>
        <taxon>Asteraceae</taxon>
        <taxon>Cichorioideae</taxon>
        <taxon>Cichorieae</taxon>
        <taxon>Lactucinae</taxon>
        <taxon>Lactuca</taxon>
    </lineage>
</organism>
<dbReference type="AlphaFoldDB" id="A0A9R1W2T5"/>
<gene>
    <name evidence="2" type="ORF">LSAT_V11C300155360</name>
</gene>
<dbReference type="PANTHER" id="PTHR24222">
    <property type="entry name" value="ABC TRANSPORTER B FAMILY"/>
    <property type="match status" value="1"/>
</dbReference>
<accession>A0A9R1W2T5</accession>
<dbReference type="Pfam" id="PF00005">
    <property type="entry name" value="ABC_tran"/>
    <property type="match status" value="1"/>
</dbReference>
<dbReference type="SUPFAM" id="SSF52540">
    <property type="entry name" value="P-loop containing nucleoside triphosphate hydrolases"/>
    <property type="match status" value="1"/>
</dbReference>
<sequence length="298" mass="33639">MNLLQSSLMLSENTNQQNQQALFHLWKGEALLDGENIKNLKLEWLMSQIGLVTQEPALLSLSIKDNIAYGRDATSLQIEDAAKTAHAHTFISSLVKGYDTHKIRLSVARAVLLNPCILFLDEVTGGLDFEAERSVQEALDLLMLGRSTIIIARRLLLIKNADFIAVMEEGQLMEIRTHDELIASDGLYAELLICEEAAKLPKSLLLMICLQEPTTRPQHSKSKKIPPYKNHHLPNLPNRPHFSEPLTYTQQDLQIPITTHTDLQKNNGKWNRKIIDSEVNKSMGLDLNNKMGYECHNS</sequence>
<reference evidence="2 3" key="1">
    <citation type="journal article" date="2017" name="Nat. Commun.">
        <title>Genome assembly with in vitro proximity ligation data and whole-genome triplication in lettuce.</title>
        <authorList>
            <person name="Reyes-Chin-Wo S."/>
            <person name="Wang Z."/>
            <person name="Yang X."/>
            <person name="Kozik A."/>
            <person name="Arikit S."/>
            <person name="Song C."/>
            <person name="Xia L."/>
            <person name="Froenicke L."/>
            <person name="Lavelle D.O."/>
            <person name="Truco M.J."/>
            <person name="Xia R."/>
            <person name="Zhu S."/>
            <person name="Xu C."/>
            <person name="Xu H."/>
            <person name="Xu X."/>
            <person name="Cox K."/>
            <person name="Korf I."/>
            <person name="Meyers B.C."/>
            <person name="Michelmore R.W."/>
        </authorList>
    </citation>
    <scope>NUCLEOTIDE SEQUENCE [LARGE SCALE GENOMIC DNA]</scope>
    <source>
        <strain evidence="3">cv. Salinas</strain>
        <tissue evidence="2">Seedlings</tissue>
    </source>
</reference>
<dbReference type="Proteomes" id="UP000235145">
    <property type="component" value="Unassembled WGS sequence"/>
</dbReference>
<dbReference type="InterPro" id="IPR003439">
    <property type="entry name" value="ABC_transporter-like_ATP-bd"/>
</dbReference>
<dbReference type="FunFam" id="3.40.50.300:FF:001683">
    <property type="entry name" value="ABC transporter B family member 20"/>
    <property type="match status" value="1"/>
</dbReference>
<dbReference type="GO" id="GO:0005524">
    <property type="term" value="F:ATP binding"/>
    <property type="evidence" value="ECO:0007669"/>
    <property type="project" value="InterPro"/>
</dbReference>
<evidence type="ECO:0000313" key="2">
    <source>
        <dbReference type="EMBL" id="KAJ0215190.1"/>
    </source>
</evidence>
<name>A0A9R1W2T5_LACSA</name>
<feature type="domain" description="ABC transporter" evidence="1">
    <location>
        <begin position="27"/>
        <end position="124"/>
    </location>
</feature>
<proteinExistence type="predicted"/>
<protein>
    <recommendedName>
        <fullName evidence="1">ABC transporter domain-containing protein</fullName>
    </recommendedName>
</protein>
<dbReference type="PANTHER" id="PTHR24222:SF52">
    <property type="entry name" value="ABC TRANSPORTER B FAMILY MEMBER 20-RELATED"/>
    <property type="match status" value="1"/>
</dbReference>
<dbReference type="InterPro" id="IPR039421">
    <property type="entry name" value="Type_1_exporter"/>
</dbReference>